<dbReference type="Pfam" id="PF03016">
    <property type="entry name" value="Exostosin_GT47"/>
    <property type="match status" value="1"/>
</dbReference>
<evidence type="ECO:0000259" key="3">
    <source>
        <dbReference type="Pfam" id="PF03016"/>
    </source>
</evidence>
<keyword evidence="5" id="KW-1185">Reference proteome</keyword>
<evidence type="ECO:0000256" key="1">
    <source>
        <dbReference type="ARBA" id="ARBA00007637"/>
    </source>
</evidence>
<accession>A0A427XJM3</accession>
<name>A0A427XJM3_9TREE</name>
<comment type="caution">
    <text evidence="4">The sequence shown here is derived from an EMBL/GenBank/DDBJ whole genome shotgun (WGS) entry which is preliminary data.</text>
</comment>
<proteinExistence type="inferred from homology"/>
<gene>
    <name evidence="4" type="ORF">EHS24_001870</name>
</gene>
<dbReference type="AlphaFoldDB" id="A0A427XJM3"/>
<dbReference type="Proteomes" id="UP000279236">
    <property type="component" value="Unassembled WGS sequence"/>
</dbReference>
<sequence>MLHHLANGVMMPRRYWRATAFLGVCTVLTFLGVQQQVNNLSSSPEYDTQWRHDASVPQGLLVDEESDAVRPDLGEARRGRVLVTGGAGVIGKQVVSRLLSVNTTVTVLDIARHSDELEHIQAQYPNADLHFVQGDIRDPVALAEAIGDGVLGTIHLAGYSRIQYCLENLRDCEDVNVDGTDKLLQALKGDGWFILASSSEVYGDGVEVYGQAPTFPVREDAALVPVNAYGKTKIEAEECVRVYVHGAAVADKNINAAILRLSTVYGSAADHQENFVVDAMEKALAHRPIQVAGDPVADLIHVQDVVNAIAVTVNHLNKLTYVEERTGDIEIYNIGTKESIKATDYVRKIMWLTNSSSPLQSLEADPNLPKRYEADVTRAKEVMDWEAKITIDEGLHRLAKVYLADTVEYLSRKQQHECRPHRSYGINDLLKLHGCSGTLAADVDGQPFYAFWDPDMKEDPNNGKQATPAMYGWRDDSGPQAWEFQVRKKGRRAQLSLKRFVPDSKDGDGKVVEPGKWIQFEAINPENPLRHEIYFTADVDPDTGYVSLSFPSGPMLVPWVALPPPGGKNEEMPDHTKTALGDFRFRLTPFCCPGRQAPWPFFRDDPVTANVLDYRLEKTRVFNASQINMLCSRLKDAQGLAEVRLERLKSDPAPHKLELAPFPMGRPFDWRNRGRDVCTNLCDHPTLCVDTGNCACGQAACSTKPRFPFAAFANRRLNTTSYPAEVSWEWDGLTDDAQTPSSSHTSLQERVNEGSWLNVLHPYARRYLMSNPHYHPVTVTAIPAEEEKERLNDPDKFNRVQTEWHGCFSADSVMERATQLISTEYKKDSSLVFLPYYSYTQRFKPVEEWAKNALQHNLPSGVDVADFIIPFTFDFGKCNTIIFDLYRVRDWSSAPDVIERASSWQTMGDLNSPCYDMDQDVVIPARTCRQEDLRSTFSLLDNVKPSHQRSTLVFFKGAPNGAGASVRYKVACERPYQDISGKLTGANELARYWNEYNPNTKKLSDPTAYVETLGDTVFCPVPRGTAGWSPRITDTIYAGCIPVLLGDQTHEPFWDMLDWSKFSVQINDYEIERLEQILMSYSWAEVEEMQANLMLVREAFLYPKEGHMDDNLKGHGPFFFAMHTASLLKRTTFPI</sequence>
<dbReference type="SUPFAM" id="SSF51735">
    <property type="entry name" value="NAD(P)-binding Rossmann-fold domains"/>
    <property type="match status" value="1"/>
</dbReference>
<dbReference type="Pfam" id="PF01370">
    <property type="entry name" value="Epimerase"/>
    <property type="match status" value="1"/>
</dbReference>
<comment type="similarity">
    <text evidence="1">Belongs to the NAD(P)-dependent epimerase/dehydratase family.</text>
</comment>
<dbReference type="STRING" id="105984.A0A427XJM3"/>
<evidence type="ECO:0000313" key="5">
    <source>
        <dbReference type="Proteomes" id="UP000279236"/>
    </source>
</evidence>
<dbReference type="InterPro" id="IPR036291">
    <property type="entry name" value="NAD(P)-bd_dom_sf"/>
</dbReference>
<organism evidence="4 5">
    <name type="scientific">Apiotrichum porosum</name>
    <dbReference type="NCBI Taxonomy" id="105984"/>
    <lineage>
        <taxon>Eukaryota</taxon>
        <taxon>Fungi</taxon>
        <taxon>Dikarya</taxon>
        <taxon>Basidiomycota</taxon>
        <taxon>Agaricomycotina</taxon>
        <taxon>Tremellomycetes</taxon>
        <taxon>Trichosporonales</taxon>
        <taxon>Trichosporonaceae</taxon>
        <taxon>Apiotrichum</taxon>
    </lineage>
</organism>
<feature type="domain" description="NAD-dependent epimerase/dehydratase" evidence="2">
    <location>
        <begin position="81"/>
        <end position="319"/>
    </location>
</feature>
<dbReference type="Gene3D" id="3.40.50.720">
    <property type="entry name" value="NAD(P)-binding Rossmann-like Domain"/>
    <property type="match status" value="1"/>
</dbReference>
<dbReference type="EMBL" id="RSCE01000011">
    <property type="protein sequence ID" value="RSH78947.1"/>
    <property type="molecule type" value="Genomic_DNA"/>
</dbReference>
<protein>
    <recommendedName>
        <fullName evidence="6">Exostosin GT47 domain-containing protein</fullName>
    </recommendedName>
</protein>
<dbReference type="OrthoDB" id="331544at2759"/>
<evidence type="ECO:0008006" key="6">
    <source>
        <dbReference type="Google" id="ProtNLM"/>
    </source>
</evidence>
<feature type="domain" description="Exostosin GT47" evidence="3">
    <location>
        <begin position="816"/>
        <end position="1080"/>
    </location>
</feature>
<dbReference type="InterPro" id="IPR001509">
    <property type="entry name" value="Epimerase_deHydtase"/>
</dbReference>
<dbReference type="RefSeq" id="XP_028474094.1">
    <property type="nucleotide sequence ID" value="XM_028617631.1"/>
</dbReference>
<dbReference type="InterPro" id="IPR040911">
    <property type="entry name" value="Exostosin_GT47"/>
</dbReference>
<dbReference type="GeneID" id="39586413"/>
<evidence type="ECO:0000259" key="2">
    <source>
        <dbReference type="Pfam" id="PF01370"/>
    </source>
</evidence>
<dbReference type="PANTHER" id="PTHR43000">
    <property type="entry name" value="DTDP-D-GLUCOSE 4,6-DEHYDRATASE-RELATED"/>
    <property type="match status" value="1"/>
</dbReference>
<evidence type="ECO:0000313" key="4">
    <source>
        <dbReference type="EMBL" id="RSH78947.1"/>
    </source>
</evidence>
<reference evidence="4 5" key="1">
    <citation type="submission" date="2018-11" db="EMBL/GenBank/DDBJ databases">
        <title>Genome sequence of Apiotrichum porosum DSM 27194.</title>
        <authorList>
            <person name="Aliyu H."/>
            <person name="Gorte O."/>
            <person name="Ochsenreither K."/>
        </authorList>
    </citation>
    <scope>NUCLEOTIDE SEQUENCE [LARGE SCALE GENOMIC DNA]</scope>
    <source>
        <strain evidence="4 5">DSM 27194</strain>
    </source>
</reference>